<dbReference type="PANTHER" id="PTHR30239">
    <property type="entry name" value="ACETOLACTATE SYNTHASE SMALL SUBUNIT"/>
    <property type="match status" value="1"/>
</dbReference>
<evidence type="ECO:0000256" key="1">
    <source>
        <dbReference type="ARBA" id="ARBA00004974"/>
    </source>
</evidence>
<dbReference type="InterPro" id="IPR027271">
    <property type="entry name" value="Acetolactate_synth/TF_NikR_C"/>
</dbReference>
<dbReference type="UniPathway" id="UPA00047">
    <property type="reaction ID" value="UER00055"/>
</dbReference>
<evidence type="ECO:0000259" key="9">
    <source>
        <dbReference type="PROSITE" id="PS51671"/>
    </source>
</evidence>
<dbReference type="FunFam" id="3.30.70.260:FF:000001">
    <property type="entry name" value="Acetolactate synthase, small subunit"/>
    <property type="match status" value="1"/>
</dbReference>
<gene>
    <name evidence="10" type="ORF">SLNSH_09850</name>
</gene>
<dbReference type="PROSITE" id="PS51671">
    <property type="entry name" value="ACT"/>
    <property type="match status" value="1"/>
</dbReference>
<dbReference type="Gene3D" id="3.30.70.260">
    <property type="match status" value="1"/>
</dbReference>
<dbReference type="Pfam" id="PF22629">
    <property type="entry name" value="ACT_AHAS_ss"/>
    <property type="match status" value="1"/>
</dbReference>
<evidence type="ECO:0000256" key="5">
    <source>
        <dbReference type="ARBA" id="ARBA00022605"/>
    </source>
</evidence>
<dbReference type="CDD" id="cd04878">
    <property type="entry name" value="ACT_AHAS"/>
    <property type="match status" value="1"/>
</dbReference>
<dbReference type="InterPro" id="IPR039557">
    <property type="entry name" value="AHAS_ACT"/>
</dbReference>
<dbReference type="RefSeq" id="WP_106336578.1">
    <property type="nucleotide sequence ID" value="NZ_PVZS01000009.1"/>
</dbReference>
<keyword evidence="11" id="KW-1185">Reference proteome</keyword>
<dbReference type="Gene3D" id="3.30.70.1150">
    <property type="entry name" value="ACT-like. Chain A, domain 2"/>
    <property type="match status" value="1"/>
</dbReference>
<dbReference type="GO" id="GO:0003984">
    <property type="term" value="F:acetolactate synthase activity"/>
    <property type="evidence" value="ECO:0007669"/>
    <property type="project" value="UniProtKB-UniRule"/>
</dbReference>
<protein>
    <recommendedName>
        <fullName evidence="8">Acetolactate synthase small subunit</fullName>
        <shortName evidence="8">AHAS</shortName>
        <shortName evidence="8">ALS</shortName>
        <ecNumber evidence="8">2.2.1.6</ecNumber>
    </recommendedName>
    <alternativeName>
        <fullName evidence="8">Acetohydroxy-acid synthase small subunit</fullName>
    </alternativeName>
</protein>
<dbReference type="EMBL" id="PVZS01000009">
    <property type="protein sequence ID" value="PSC05119.1"/>
    <property type="molecule type" value="Genomic_DNA"/>
</dbReference>
<accession>A0A2T1HUB5</accession>
<name>A0A2T1HUB5_9HYPH</name>
<evidence type="ECO:0000313" key="11">
    <source>
        <dbReference type="Proteomes" id="UP000239772"/>
    </source>
</evidence>
<proteinExistence type="inferred from homology"/>
<evidence type="ECO:0000256" key="6">
    <source>
        <dbReference type="ARBA" id="ARBA00023304"/>
    </source>
</evidence>
<dbReference type="GO" id="GO:1990610">
    <property type="term" value="F:acetolactate synthase regulator activity"/>
    <property type="evidence" value="ECO:0007669"/>
    <property type="project" value="UniProtKB-UniRule"/>
</dbReference>
<dbReference type="AlphaFoldDB" id="A0A2T1HUB5"/>
<dbReference type="GO" id="GO:0005829">
    <property type="term" value="C:cytosol"/>
    <property type="evidence" value="ECO:0007669"/>
    <property type="project" value="TreeGrafter"/>
</dbReference>
<reference evidence="11" key="1">
    <citation type="submission" date="2018-03" db="EMBL/GenBank/DDBJ databases">
        <authorList>
            <person name="Sun L."/>
            <person name="Liu H."/>
            <person name="Chen W."/>
            <person name="Huang K."/>
            <person name="Liu W."/>
            <person name="Gao X."/>
        </authorList>
    </citation>
    <scope>NUCLEOTIDE SEQUENCE [LARGE SCALE GENOMIC DNA]</scope>
    <source>
        <strain evidence="11">SH9</strain>
    </source>
</reference>
<dbReference type="OrthoDB" id="9787365at2"/>
<dbReference type="SUPFAM" id="SSF55021">
    <property type="entry name" value="ACT-like"/>
    <property type="match status" value="2"/>
</dbReference>
<keyword evidence="6 8" id="KW-0100">Branched-chain amino acid biosynthesis</keyword>
<evidence type="ECO:0000256" key="7">
    <source>
        <dbReference type="ARBA" id="ARBA00048670"/>
    </source>
</evidence>
<dbReference type="Pfam" id="PF10369">
    <property type="entry name" value="ALS_ss_C"/>
    <property type="match status" value="1"/>
</dbReference>
<comment type="subunit">
    <text evidence="4 8">Dimer of large and small chains.</text>
</comment>
<dbReference type="InterPro" id="IPR002912">
    <property type="entry name" value="ACT_dom"/>
</dbReference>
<comment type="catalytic activity">
    <reaction evidence="7 8">
        <text>2 pyruvate + H(+) = (2S)-2-acetolactate + CO2</text>
        <dbReference type="Rhea" id="RHEA:25249"/>
        <dbReference type="ChEBI" id="CHEBI:15361"/>
        <dbReference type="ChEBI" id="CHEBI:15378"/>
        <dbReference type="ChEBI" id="CHEBI:16526"/>
        <dbReference type="ChEBI" id="CHEBI:58476"/>
        <dbReference type="EC" id="2.2.1.6"/>
    </reaction>
</comment>
<dbReference type="EC" id="2.2.1.6" evidence="8"/>
<dbReference type="NCBIfam" id="TIGR00119">
    <property type="entry name" value="acolac_sm"/>
    <property type="match status" value="1"/>
</dbReference>
<dbReference type="UniPathway" id="UPA00049">
    <property type="reaction ID" value="UER00059"/>
</dbReference>
<dbReference type="Proteomes" id="UP000239772">
    <property type="component" value="Unassembled WGS sequence"/>
</dbReference>
<evidence type="ECO:0000256" key="8">
    <source>
        <dbReference type="RuleBase" id="RU368092"/>
    </source>
</evidence>
<dbReference type="GO" id="GO:0009097">
    <property type="term" value="P:isoleucine biosynthetic process"/>
    <property type="evidence" value="ECO:0007669"/>
    <property type="project" value="UniProtKB-UniRule"/>
</dbReference>
<dbReference type="NCBIfam" id="NF008864">
    <property type="entry name" value="PRK11895.1"/>
    <property type="match status" value="1"/>
</dbReference>
<comment type="pathway">
    <text evidence="2 8">Amino-acid biosynthesis; L-valine biosynthesis; L-valine from pyruvate: step 1/4.</text>
</comment>
<evidence type="ECO:0000313" key="10">
    <source>
        <dbReference type="EMBL" id="PSC05119.1"/>
    </source>
</evidence>
<evidence type="ECO:0000256" key="4">
    <source>
        <dbReference type="ARBA" id="ARBA00011744"/>
    </source>
</evidence>
<dbReference type="InterPro" id="IPR045865">
    <property type="entry name" value="ACT-like_dom_sf"/>
</dbReference>
<dbReference type="InterPro" id="IPR019455">
    <property type="entry name" value="Acetolactate_synth_ssu_C"/>
</dbReference>
<evidence type="ECO:0000256" key="2">
    <source>
        <dbReference type="ARBA" id="ARBA00005025"/>
    </source>
</evidence>
<dbReference type="PANTHER" id="PTHR30239:SF0">
    <property type="entry name" value="ACETOLACTATE SYNTHASE SMALL SUBUNIT 1, CHLOROPLASTIC"/>
    <property type="match status" value="1"/>
</dbReference>
<dbReference type="InterPro" id="IPR054480">
    <property type="entry name" value="AHAS_small-like_ACT"/>
</dbReference>
<comment type="caution">
    <text evidence="10">The sequence shown here is derived from an EMBL/GenBank/DDBJ whole genome shotgun (WGS) entry which is preliminary data.</text>
</comment>
<keyword evidence="8" id="KW-0808">Transferase</keyword>
<comment type="function">
    <text evidence="8">Catalyzes the conversion of 2 pyruvate molecules into acetolactate in the first common step of the biosynthetic pathway of the branched-amino acids such as leucine, isoleucine, and valine.</text>
</comment>
<comment type="similarity">
    <text evidence="3 8">Belongs to the acetolactate synthase small subunit family.</text>
</comment>
<organism evidence="10 11">
    <name type="scientific">Alsobacter soli</name>
    <dbReference type="NCBI Taxonomy" id="2109933"/>
    <lineage>
        <taxon>Bacteria</taxon>
        <taxon>Pseudomonadati</taxon>
        <taxon>Pseudomonadota</taxon>
        <taxon>Alphaproteobacteria</taxon>
        <taxon>Hyphomicrobiales</taxon>
        <taxon>Alsobacteraceae</taxon>
        <taxon>Alsobacter</taxon>
    </lineage>
</organism>
<feature type="domain" description="ACT" evidence="9">
    <location>
        <begin position="22"/>
        <end position="97"/>
    </location>
</feature>
<keyword evidence="5 8" id="KW-0028">Amino-acid biosynthesis</keyword>
<dbReference type="GO" id="GO:0009099">
    <property type="term" value="P:L-valine biosynthetic process"/>
    <property type="evidence" value="ECO:0007669"/>
    <property type="project" value="UniProtKB-UniRule"/>
</dbReference>
<comment type="pathway">
    <text evidence="1 8">Amino-acid biosynthesis; L-isoleucine biosynthesis; L-isoleucine from 2-oxobutanoate: step 1/4.</text>
</comment>
<sequence>MNMPMKSHYSDAPKAQPQARHTLSVLVDNEPGVLARIAGLFSGRGYNIESLTVSETEHEKHVSRITIVTTGTGQVIDQIKAQLDRLVPVHRVVDLTIQGEAIERELALVKVVGTGESRVEAMRLAGAFGARTLDATLTSFVFEVTGTTDEIERFLRVMSVVGLVEVSRTGIAAMARGAEAL</sequence>
<evidence type="ECO:0000256" key="3">
    <source>
        <dbReference type="ARBA" id="ARBA00006341"/>
    </source>
</evidence>
<dbReference type="InterPro" id="IPR004789">
    <property type="entry name" value="Acetalactate_synth_ssu"/>
</dbReference>